<evidence type="ECO:0000313" key="2">
    <source>
        <dbReference type="Proteomes" id="UP000613512"/>
    </source>
</evidence>
<evidence type="ECO:0000313" key="1">
    <source>
        <dbReference type="EMBL" id="GGA74774.1"/>
    </source>
</evidence>
<protein>
    <recommendedName>
        <fullName evidence="3">Cysteine-rich CPCC domain-containing protein</fullName>
    </recommendedName>
</protein>
<name>A0A916RWS2_9BACI</name>
<organism evidence="1 2">
    <name type="scientific">Ornithinibacillus halotolerans</name>
    <dbReference type="NCBI Taxonomy" id="1274357"/>
    <lineage>
        <taxon>Bacteria</taxon>
        <taxon>Bacillati</taxon>
        <taxon>Bacillota</taxon>
        <taxon>Bacilli</taxon>
        <taxon>Bacillales</taxon>
        <taxon>Bacillaceae</taxon>
        <taxon>Ornithinibacillus</taxon>
    </lineage>
</organism>
<reference evidence="1" key="2">
    <citation type="submission" date="2020-09" db="EMBL/GenBank/DDBJ databases">
        <authorList>
            <person name="Sun Q."/>
            <person name="Zhou Y."/>
        </authorList>
    </citation>
    <scope>NUCLEOTIDE SEQUENCE</scope>
    <source>
        <strain evidence="1">CGMCC 1.12408</strain>
    </source>
</reference>
<dbReference type="Proteomes" id="UP000613512">
    <property type="component" value="Unassembled WGS sequence"/>
</dbReference>
<reference evidence="1" key="1">
    <citation type="journal article" date="2014" name="Int. J. Syst. Evol. Microbiol.">
        <title>Complete genome sequence of Corynebacterium casei LMG S-19264T (=DSM 44701T), isolated from a smear-ripened cheese.</title>
        <authorList>
            <consortium name="US DOE Joint Genome Institute (JGI-PGF)"/>
            <person name="Walter F."/>
            <person name="Albersmeier A."/>
            <person name="Kalinowski J."/>
            <person name="Ruckert C."/>
        </authorList>
    </citation>
    <scope>NUCLEOTIDE SEQUENCE</scope>
    <source>
        <strain evidence="1">CGMCC 1.12408</strain>
    </source>
</reference>
<keyword evidence="2" id="KW-1185">Reference proteome</keyword>
<comment type="caution">
    <text evidence="1">The sequence shown here is derived from an EMBL/GenBank/DDBJ whole genome shotgun (WGS) entry which is preliminary data.</text>
</comment>
<accession>A0A916RWS2</accession>
<dbReference type="AlphaFoldDB" id="A0A916RWS2"/>
<gene>
    <name evidence="1" type="primary">yoaQ</name>
    <name evidence="1" type="ORF">GCM10008025_18110</name>
</gene>
<evidence type="ECO:0008006" key="3">
    <source>
        <dbReference type="Google" id="ProtNLM"/>
    </source>
</evidence>
<sequence>MKYSCPVCGYKGLDEPAYGNCEKLEFGSFEICVCCRFQFAVDDDIELENGGFLTVKDAHNIYRNIWLSFDAPVFMTEHYPSEYQENGKVKREQLERQLKKYGYQFK</sequence>
<proteinExistence type="predicted"/>
<dbReference type="EMBL" id="BMEY01000008">
    <property type="protein sequence ID" value="GGA74774.1"/>
    <property type="molecule type" value="Genomic_DNA"/>
</dbReference>
<dbReference type="RefSeq" id="WP_047184049.1">
    <property type="nucleotide sequence ID" value="NZ_BMEY01000008.1"/>
</dbReference>